<keyword evidence="4" id="KW-1185">Reference proteome</keyword>
<dbReference type="EMBL" id="QKYT01000230">
    <property type="protein sequence ID" value="RIA89149.1"/>
    <property type="molecule type" value="Genomic_DNA"/>
</dbReference>
<evidence type="ECO:0000313" key="4">
    <source>
        <dbReference type="Proteomes" id="UP000265703"/>
    </source>
</evidence>
<dbReference type="SUPFAM" id="SSF51101">
    <property type="entry name" value="Mannose-binding lectins"/>
    <property type="match status" value="1"/>
</dbReference>
<dbReference type="Gene3D" id="2.100.10.30">
    <property type="entry name" value="Jacalin-like lectin domain"/>
    <property type="match status" value="1"/>
</dbReference>
<keyword evidence="1" id="KW-1133">Transmembrane helix</keyword>
<dbReference type="Pfam" id="PF01419">
    <property type="entry name" value="Jacalin"/>
    <property type="match status" value="1"/>
</dbReference>
<dbReference type="InterPro" id="IPR036404">
    <property type="entry name" value="Jacalin-like_lectin_dom_sf"/>
</dbReference>
<comment type="caution">
    <text evidence="3">The sequence shown here is derived from an EMBL/GenBank/DDBJ whole genome shotgun (WGS) entry which is preliminary data.</text>
</comment>
<dbReference type="PANTHER" id="PTHR21054:SF2">
    <property type="entry name" value="MIP04191P"/>
    <property type="match status" value="1"/>
</dbReference>
<proteinExistence type="predicted"/>
<dbReference type="PANTHER" id="PTHR21054">
    <property type="entry name" value="ZINC METALLOPROTEINASE-RELATED"/>
    <property type="match status" value="1"/>
</dbReference>
<dbReference type="InterPro" id="IPR053002">
    <property type="entry name" value="Metalloproteinase_M10B"/>
</dbReference>
<sequence length="449" mass="51370">MNDFPTTQPNLPDKGYNFRLNISSLLIRMILFIGFIGWIYVKFVQFGNYLRNPSDESSSRSNFKESELASFRMNKFRVALRDLGTTMAKSDIIIQNGDSISKVLFNLDGEVRDTGDRLDDFNHQSVKFFWTVSSEMQAITRAVKEEKSGPLDLLSDKTANFIIRRLNVLDGQISPFQNTLTAVIAAIQKIEDSISNTQGYLIDGEREAQKTLEKHWKGNIADYTERKRAESEIVQVRFTLQILKEIAPNLFDFESFLKDYRRKIQELSMEIKGVPKKLTAEDTKYLKNAVTDLENQYATFSSAIKKLGSKPIESYYIEDEMNSKNRDCTEFRALLKFSNAYLKTIKIWSSEMVNAIAFIYTDGTSKIYGLPNDRNPYIFDWHYNEKIKHINIRIGAVLFAIQFETDQGRVSDWVGGNKGNTYVVYSSSPSIGIHGSFSRQICSIGIIAN</sequence>
<feature type="transmembrane region" description="Helical" evidence="1">
    <location>
        <begin position="20"/>
        <end position="41"/>
    </location>
</feature>
<feature type="domain" description="Jacalin-type lectin" evidence="2">
    <location>
        <begin position="342"/>
        <end position="446"/>
    </location>
</feature>
<evidence type="ECO:0000259" key="2">
    <source>
        <dbReference type="Pfam" id="PF01419"/>
    </source>
</evidence>
<dbReference type="InterPro" id="IPR001229">
    <property type="entry name" value="Jacalin-like_lectin_dom"/>
</dbReference>
<evidence type="ECO:0000313" key="3">
    <source>
        <dbReference type="EMBL" id="RIA89149.1"/>
    </source>
</evidence>
<evidence type="ECO:0000256" key="1">
    <source>
        <dbReference type="SAM" id="Phobius"/>
    </source>
</evidence>
<name>A0A397SVZ0_9GLOM</name>
<dbReference type="Proteomes" id="UP000265703">
    <property type="component" value="Unassembled WGS sequence"/>
</dbReference>
<reference evidence="3 4" key="1">
    <citation type="submission" date="2018-06" db="EMBL/GenBank/DDBJ databases">
        <title>Comparative genomics reveals the genomic features of Rhizophagus irregularis, R. cerebriforme, R. diaphanum and Gigaspora rosea, and their symbiotic lifestyle signature.</title>
        <authorList>
            <person name="Morin E."/>
            <person name="San Clemente H."/>
            <person name="Chen E.C.H."/>
            <person name="De La Providencia I."/>
            <person name="Hainaut M."/>
            <person name="Kuo A."/>
            <person name="Kohler A."/>
            <person name="Murat C."/>
            <person name="Tang N."/>
            <person name="Roy S."/>
            <person name="Loubradou J."/>
            <person name="Henrissat B."/>
            <person name="Grigoriev I.V."/>
            <person name="Corradi N."/>
            <person name="Roux C."/>
            <person name="Martin F.M."/>
        </authorList>
    </citation>
    <scope>NUCLEOTIDE SEQUENCE [LARGE SCALE GENOMIC DNA]</scope>
    <source>
        <strain evidence="3 4">DAOM 227022</strain>
    </source>
</reference>
<gene>
    <name evidence="3" type="ORF">C1645_212651</name>
</gene>
<organism evidence="3 4">
    <name type="scientific">Glomus cerebriforme</name>
    <dbReference type="NCBI Taxonomy" id="658196"/>
    <lineage>
        <taxon>Eukaryota</taxon>
        <taxon>Fungi</taxon>
        <taxon>Fungi incertae sedis</taxon>
        <taxon>Mucoromycota</taxon>
        <taxon>Glomeromycotina</taxon>
        <taxon>Glomeromycetes</taxon>
        <taxon>Glomerales</taxon>
        <taxon>Glomeraceae</taxon>
        <taxon>Glomus</taxon>
    </lineage>
</organism>
<protein>
    <recommendedName>
        <fullName evidence="2">Jacalin-type lectin domain-containing protein</fullName>
    </recommendedName>
</protein>
<keyword evidence="1" id="KW-0472">Membrane</keyword>
<keyword evidence="1" id="KW-0812">Transmembrane</keyword>
<accession>A0A397SVZ0</accession>
<dbReference type="OrthoDB" id="2379702at2759"/>
<dbReference type="AlphaFoldDB" id="A0A397SVZ0"/>